<evidence type="ECO:0008006" key="3">
    <source>
        <dbReference type="Google" id="ProtNLM"/>
    </source>
</evidence>
<dbReference type="InterPro" id="IPR036736">
    <property type="entry name" value="ACP-like_sf"/>
</dbReference>
<evidence type="ECO:0000313" key="2">
    <source>
        <dbReference type="Proteomes" id="UP000184263"/>
    </source>
</evidence>
<evidence type="ECO:0000313" key="1">
    <source>
        <dbReference type="EMBL" id="SHK87787.1"/>
    </source>
</evidence>
<dbReference type="AlphaFoldDB" id="A0A1M6W281"/>
<proteinExistence type="predicted"/>
<organism evidence="1 2">
    <name type="scientific">Selenomonas ruminantium</name>
    <dbReference type="NCBI Taxonomy" id="971"/>
    <lineage>
        <taxon>Bacteria</taxon>
        <taxon>Bacillati</taxon>
        <taxon>Bacillota</taxon>
        <taxon>Negativicutes</taxon>
        <taxon>Selenomonadales</taxon>
        <taxon>Selenomonadaceae</taxon>
        <taxon>Selenomonas</taxon>
    </lineage>
</organism>
<gene>
    <name evidence="1" type="ORF">SAMN05216582_1228</name>
</gene>
<accession>A0A1M6W281</accession>
<dbReference type="SUPFAM" id="SSF47336">
    <property type="entry name" value="ACP-like"/>
    <property type="match status" value="1"/>
</dbReference>
<dbReference type="EMBL" id="FRBC01000022">
    <property type="protein sequence ID" value="SHK87787.1"/>
    <property type="molecule type" value="Genomic_DNA"/>
</dbReference>
<sequence length="73" mass="8232">MDINEKINLLAEAMDVLPEELHEDDDLTTNENWDSLSKLAFLSLLQSKCSKRITPKDMSAVVKVSDALKLMEP</sequence>
<name>A0A1M6W281_SELRU</name>
<reference evidence="1 2" key="1">
    <citation type="submission" date="2016-11" db="EMBL/GenBank/DDBJ databases">
        <authorList>
            <person name="Jaros S."/>
            <person name="Januszkiewicz K."/>
            <person name="Wedrychowicz H."/>
        </authorList>
    </citation>
    <scope>NUCLEOTIDE SEQUENCE [LARGE SCALE GENOMIC DNA]</scope>
    <source>
        <strain evidence="1 2">HD4</strain>
    </source>
</reference>
<dbReference type="Gene3D" id="1.10.1200.10">
    <property type="entry name" value="ACP-like"/>
    <property type="match status" value="1"/>
</dbReference>
<dbReference type="Proteomes" id="UP000184263">
    <property type="component" value="Unassembled WGS sequence"/>
</dbReference>
<dbReference type="OrthoDB" id="1667091at2"/>
<dbReference type="RefSeq" id="WP_073091252.1">
    <property type="nucleotide sequence ID" value="NZ_FRBC01000022.1"/>
</dbReference>
<protein>
    <recommendedName>
        <fullName evidence="3">Carrier domain-containing protein</fullName>
    </recommendedName>
</protein>